<evidence type="ECO:0000313" key="3">
    <source>
        <dbReference type="EMBL" id="RCK81242.1"/>
    </source>
</evidence>
<accession>A0A367ZV61</accession>
<dbReference type="Proteomes" id="UP000252355">
    <property type="component" value="Unassembled WGS sequence"/>
</dbReference>
<keyword evidence="2" id="KW-0812">Transmembrane</keyword>
<sequence>MIRPAHLPHADRGPTGRPSWPGRRRARGGFEFWEMGLFVFFLAIAGGASIFFFFLSSRDMKAAQAQAATLQRIEQILDLIGRDLENAVTLSEPFTGAGKECFFRRATPSGSLPPSLVEEGFVFRDNALLHVVRDAAGVPLARPLGDLDNPLIAGLQAGSFERLGPGLLQISLKIALPTDPEASRVFTRTIFLRNL</sequence>
<feature type="transmembrane region" description="Helical" evidence="2">
    <location>
        <begin position="35"/>
        <end position="55"/>
    </location>
</feature>
<evidence type="ECO:0000313" key="4">
    <source>
        <dbReference type="Proteomes" id="UP000252355"/>
    </source>
</evidence>
<proteinExistence type="predicted"/>
<evidence type="ECO:0000256" key="2">
    <source>
        <dbReference type="SAM" id="Phobius"/>
    </source>
</evidence>
<organism evidence="3 4">
    <name type="scientific">Candidatus Ozemobacter sibiricus</name>
    <dbReference type="NCBI Taxonomy" id="2268124"/>
    <lineage>
        <taxon>Bacteria</taxon>
        <taxon>Candidatus Ozemobacteria</taxon>
        <taxon>Candidatus Ozemobacterales</taxon>
        <taxon>Candidatus Ozemobacteraceae</taxon>
        <taxon>Candidatus Ozemobacter</taxon>
    </lineage>
</organism>
<feature type="region of interest" description="Disordered" evidence="1">
    <location>
        <begin position="1"/>
        <end position="22"/>
    </location>
</feature>
<gene>
    <name evidence="3" type="ORF">OZSIB_2111</name>
</gene>
<keyword evidence="2" id="KW-0472">Membrane</keyword>
<protein>
    <submittedName>
        <fullName evidence="3">Uncharacterized protein</fullName>
    </submittedName>
</protein>
<comment type="caution">
    <text evidence="3">The sequence shown here is derived from an EMBL/GenBank/DDBJ whole genome shotgun (WGS) entry which is preliminary data.</text>
</comment>
<name>A0A367ZV61_9BACT</name>
<dbReference type="AlphaFoldDB" id="A0A367ZV61"/>
<keyword evidence="2" id="KW-1133">Transmembrane helix</keyword>
<reference evidence="3 4" key="1">
    <citation type="submission" date="2018-05" db="EMBL/GenBank/DDBJ databases">
        <title>A metagenomic window into the 2 km-deep terrestrial subsurface aquifer revealed taxonomically and functionally diverse microbial community comprising novel uncultured bacterial lineages.</title>
        <authorList>
            <person name="Kadnikov V.V."/>
            <person name="Mardanov A.V."/>
            <person name="Beletsky A.V."/>
            <person name="Banks D."/>
            <person name="Pimenov N.V."/>
            <person name="Frank Y.A."/>
            <person name="Karnachuk O.V."/>
            <person name="Ravin N.V."/>
        </authorList>
    </citation>
    <scope>NUCLEOTIDE SEQUENCE [LARGE SCALE GENOMIC DNA]</scope>
    <source>
        <strain evidence="3">BY5</strain>
    </source>
</reference>
<evidence type="ECO:0000256" key="1">
    <source>
        <dbReference type="SAM" id="MobiDB-lite"/>
    </source>
</evidence>
<dbReference type="EMBL" id="QOQW01000002">
    <property type="protein sequence ID" value="RCK81242.1"/>
    <property type="molecule type" value="Genomic_DNA"/>
</dbReference>